<keyword evidence="7" id="KW-0573">Peptidoglycan synthesis</keyword>
<comment type="catalytic activity">
    <reaction evidence="11">
        <text>[GlcNAc-(1-&gt;4)-Mur2Ac(oyl-L-Ala-gamma-D-Glu-L-Lys-D-Ala-D-Ala)](n)-di-trans,octa-cis-undecaprenyl diphosphate + beta-D-GlcNAc-(1-&gt;4)-Mur2Ac(oyl-L-Ala-gamma-D-Glu-L-Lys-D-Ala-D-Ala)-di-trans,octa-cis-undecaprenyl diphosphate = [GlcNAc-(1-&gt;4)-Mur2Ac(oyl-L-Ala-gamma-D-Glu-L-Lys-D-Ala-D-Ala)](n+1)-di-trans,octa-cis-undecaprenyl diphosphate + di-trans,octa-cis-undecaprenyl diphosphate + H(+)</text>
        <dbReference type="Rhea" id="RHEA:23708"/>
        <dbReference type="Rhea" id="RHEA-COMP:9602"/>
        <dbReference type="Rhea" id="RHEA-COMP:9603"/>
        <dbReference type="ChEBI" id="CHEBI:15378"/>
        <dbReference type="ChEBI" id="CHEBI:58405"/>
        <dbReference type="ChEBI" id="CHEBI:60033"/>
        <dbReference type="ChEBI" id="CHEBI:78435"/>
        <dbReference type="EC" id="2.4.99.28"/>
    </reaction>
</comment>
<dbReference type="Gene3D" id="1.10.3810.10">
    <property type="entry name" value="Biosynthetic peptidoglycan transglycosylase-like"/>
    <property type="match status" value="1"/>
</dbReference>
<dbReference type="InterPro" id="IPR036950">
    <property type="entry name" value="PBP_transglycosylase"/>
</dbReference>
<dbReference type="Pfam" id="PF00912">
    <property type="entry name" value="Transgly"/>
    <property type="match status" value="1"/>
</dbReference>
<evidence type="ECO:0000256" key="10">
    <source>
        <dbReference type="ARBA" id="ARBA00044770"/>
    </source>
</evidence>
<dbReference type="InterPro" id="IPR001460">
    <property type="entry name" value="PCN-bd_Tpept"/>
</dbReference>
<feature type="transmembrane region" description="Helical" evidence="13">
    <location>
        <begin position="45"/>
        <end position="64"/>
    </location>
</feature>
<keyword evidence="3" id="KW-0328">Glycosyltransferase</keyword>
<feature type="domain" description="Glycosyl transferase family 51" evidence="15">
    <location>
        <begin position="96"/>
        <end position="278"/>
    </location>
</feature>
<evidence type="ECO:0000256" key="12">
    <source>
        <dbReference type="SAM" id="MobiDB-lite"/>
    </source>
</evidence>
<keyword evidence="8" id="KW-0511">Multifunctional enzyme</keyword>
<dbReference type="AlphaFoldDB" id="A0A6J6H7Z8"/>
<evidence type="ECO:0000256" key="9">
    <source>
        <dbReference type="ARBA" id="ARBA00023316"/>
    </source>
</evidence>
<evidence type="ECO:0000256" key="2">
    <source>
        <dbReference type="ARBA" id="ARBA00022670"/>
    </source>
</evidence>
<reference evidence="16" key="1">
    <citation type="submission" date="2020-05" db="EMBL/GenBank/DDBJ databases">
        <authorList>
            <person name="Chiriac C."/>
            <person name="Salcher M."/>
            <person name="Ghai R."/>
            <person name="Kavagutti S V."/>
        </authorList>
    </citation>
    <scope>NUCLEOTIDE SEQUENCE</scope>
</reference>
<evidence type="ECO:0000259" key="15">
    <source>
        <dbReference type="Pfam" id="PF00912"/>
    </source>
</evidence>
<dbReference type="GO" id="GO:0009252">
    <property type="term" value="P:peptidoglycan biosynthetic process"/>
    <property type="evidence" value="ECO:0007669"/>
    <property type="project" value="UniProtKB-KW"/>
</dbReference>
<dbReference type="EC" id="2.4.99.28" evidence="10"/>
<dbReference type="GO" id="GO:0071555">
    <property type="term" value="P:cell wall organization"/>
    <property type="evidence" value="ECO:0007669"/>
    <property type="project" value="UniProtKB-KW"/>
</dbReference>
<keyword evidence="13" id="KW-0812">Transmembrane</keyword>
<dbReference type="GO" id="GO:0008360">
    <property type="term" value="P:regulation of cell shape"/>
    <property type="evidence" value="ECO:0007669"/>
    <property type="project" value="UniProtKB-KW"/>
</dbReference>
<evidence type="ECO:0000313" key="16">
    <source>
        <dbReference type="EMBL" id="CAB4604908.1"/>
    </source>
</evidence>
<dbReference type="PANTHER" id="PTHR32282">
    <property type="entry name" value="BINDING PROTEIN TRANSPEPTIDASE, PUTATIVE-RELATED"/>
    <property type="match status" value="1"/>
</dbReference>
<feature type="compositionally biased region" description="Basic residues" evidence="12">
    <location>
        <begin position="23"/>
        <end position="33"/>
    </location>
</feature>
<feature type="compositionally biased region" description="Low complexity" evidence="12">
    <location>
        <begin position="688"/>
        <end position="739"/>
    </location>
</feature>
<feature type="domain" description="Penicillin-binding protein transpeptidase" evidence="14">
    <location>
        <begin position="384"/>
        <end position="630"/>
    </location>
</feature>
<dbReference type="Pfam" id="PF00905">
    <property type="entry name" value="Transpeptidase"/>
    <property type="match status" value="1"/>
</dbReference>
<dbReference type="InterPro" id="IPR023346">
    <property type="entry name" value="Lysozyme-like_dom_sf"/>
</dbReference>
<sequence>MASDSSGTTGSRSPSGANGSARAPKRTGRKAKGARPSLLWRMRRPLFATGLVSVLLLAGVGYLFTQVPLPDKDPPQLQTTFMCASDVRTGCTADNSIAQLSGGVDRISVTYEQIPAVLIEAVLSAEDRTFYDHGGVDPTGIVRALWANVQNQGVSQGGSTITQQYVKNVYLTQERTLTRKIREAALAVKVERELPKQEILTRYLNTIYLGRGAYGVEAASRAYFGKDVGALTLPEAAYMAGLIRAPETADAQLPATSTRAGSNRATATQRRNSVLRSMVETGAITQADYDVASTAGWDNVLVRSDRKNFGDVSHPEWGTEYFIDYVRHWLTTKGGFTDAQVYGGGLRVYTTLDMEDQGAAAEAITSTLNQPNDPAAALVSIDDEGAVRAMIGGLDFNGDGKYSKVNLAVGAEGGGAGRQAGSAFKAFTLAEAMNQGIPLSRVYDSPARIVIPKVDAGKDWSVGNYADAGLGSLDITSATMRSSNTAYAQMMMDVGPENVAALAREMGITSELNAVPALTLGTSEVSVLDMASGYSTLADNGEHIVPSVVTKVTDAKGNVLYENKISRKRVLDEKTVQKVDWALNQVVEGGTGTGAKIGQPAAGKTGTTENYRDAWFAGFTCKLTTAVWVGYPDGSFMKSVHGMSVTGGSFPATIWRKYMTEATKGLSSCPYVQPDYQADTGPNDTAVTSTTSKPSTTTTTRPGSSTTTTRPSTTTTTRPSTTTTTSSTSTTSTTTTVVP</sequence>
<organism evidence="16">
    <name type="scientific">freshwater metagenome</name>
    <dbReference type="NCBI Taxonomy" id="449393"/>
    <lineage>
        <taxon>unclassified sequences</taxon>
        <taxon>metagenomes</taxon>
        <taxon>ecological metagenomes</taxon>
    </lineage>
</organism>
<name>A0A6J6H7Z8_9ZZZZ</name>
<evidence type="ECO:0000256" key="3">
    <source>
        <dbReference type="ARBA" id="ARBA00022676"/>
    </source>
</evidence>
<keyword evidence="9" id="KW-0961">Cell wall biogenesis/degradation</keyword>
<dbReference type="InterPro" id="IPR012338">
    <property type="entry name" value="Beta-lactam/transpept-like"/>
</dbReference>
<keyword evidence="13" id="KW-1133">Transmembrane helix</keyword>
<evidence type="ECO:0000259" key="14">
    <source>
        <dbReference type="Pfam" id="PF00905"/>
    </source>
</evidence>
<keyword evidence="13" id="KW-0472">Membrane</keyword>
<dbReference type="GO" id="GO:0006508">
    <property type="term" value="P:proteolysis"/>
    <property type="evidence" value="ECO:0007669"/>
    <property type="project" value="UniProtKB-KW"/>
</dbReference>
<proteinExistence type="predicted"/>
<evidence type="ECO:0000256" key="5">
    <source>
        <dbReference type="ARBA" id="ARBA00022801"/>
    </source>
</evidence>
<keyword evidence="6" id="KW-0133">Cell shape</keyword>
<protein>
    <recommendedName>
        <fullName evidence="10">peptidoglycan glycosyltransferase</fullName>
        <ecNumber evidence="10">2.4.99.28</ecNumber>
    </recommendedName>
</protein>
<evidence type="ECO:0000256" key="13">
    <source>
        <dbReference type="SAM" id="Phobius"/>
    </source>
</evidence>
<dbReference type="SUPFAM" id="SSF56601">
    <property type="entry name" value="beta-lactamase/transpeptidase-like"/>
    <property type="match status" value="1"/>
</dbReference>
<dbReference type="Gene3D" id="3.40.710.10">
    <property type="entry name" value="DD-peptidase/beta-lactamase superfamily"/>
    <property type="match status" value="1"/>
</dbReference>
<feature type="region of interest" description="Disordered" evidence="12">
    <location>
        <begin position="677"/>
        <end position="739"/>
    </location>
</feature>
<dbReference type="GO" id="GO:0030288">
    <property type="term" value="C:outer membrane-bounded periplasmic space"/>
    <property type="evidence" value="ECO:0007669"/>
    <property type="project" value="TreeGrafter"/>
</dbReference>
<dbReference type="EMBL" id="CAEZUP010000021">
    <property type="protein sequence ID" value="CAB4604908.1"/>
    <property type="molecule type" value="Genomic_DNA"/>
</dbReference>
<evidence type="ECO:0000256" key="7">
    <source>
        <dbReference type="ARBA" id="ARBA00022984"/>
    </source>
</evidence>
<dbReference type="InterPro" id="IPR001264">
    <property type="entry name" value="Glyco_trans_51"/>
</dbReference>
<evidence type="ECO:0000256" key="6">
    <source>
        <dbReference type="ARBA" id="ARBA00022960"/>
    </source>
</evidence>
<gene>
    <name evidence="16" type="ORF">UFOPK1835_00696</name>
</gene>
<evidence type="ECO:0000256" key="11">
    <source>
        <dbReference type="ARBA" id="ARBA00049902"/>
    </source>
</evidence>
<keyword evidence="1" id="KW-0121">Carboxypeptidase</keyword>
<dbReference type="GO" id="GO:0008658">
    <property type="term" value="F:penicillin binding"/>
    <property type="evidence" value="ECO:0007669"/>
    <property type="project" value="InterPro"/>
</dbReference>
<keyword evidence="4" id="KW-0808">Transferase</keyword>
<evidence type="ECO:0000256" key="8">
    <source>
        <dbReference type="ARBA" id="ARBA00023268"/>
    </source>
</evidence>
<dbReference type="SUPFAM" id="SSF53955">
    <property type="entry name" value="Lysozyme-like"/>
    <property type="match status" value="1"/>
</dbReference>
<keyword evidence="2" id="KW-0645">Protease</keyword>
<keyword evidence="5" id="KW-0378">Hydrolase</keyword>
<accession>A0A6J6H7Z8</accession>
<feature type="compositionally biased region" description="Low complexity" evidence="12">
    <location>
        <begin position="1"/>
        <end position="16"/>
    </location>
</feature>
<dbReference type="FunFam" id="1.10.3810.10:FF:000001">
    <property type="entry name" value="Penicillin-binding protein 1A"/>
    <property type="match status" value="1"/>
</dbReference>
<dbReference type="GO" id="GO:0008955">
    <property type="term" value="F:peptidoglycan glycosyltransferase activity"/>
    <property type="evidence" value="ECO:0007669"/>
    <property type="project" value="UniProtKB-EC"/>
</dbReference>
<evidence type="ECO:0000256" key="1">
    <source>
        <dbReference type="ARBA" id="ARBA00022645"/>
    </source>
</evidence>
<dbReference type="PANTHER" id="PTHR32282:SF33">
    <property type="entry name" value="PEPTIDOGLYCAN GLYCOSYLTRANSFERASE"/>
    <property type="match status" value="1"/>
</dbReference>
<evidence type="ECO:0000256" key="4">
    <source>
        <dbReference type="ARBA" id="ARBA00022679"/>
    </source>
</evidence>
<feature type="region of interest" description="Disordered" evidence="12">
    <location>
        <begin position="1"/>
        <end position="34"/>
    </location>
</feature>
<dbReference type="InterPro" id="IPR050396">
    <property type="entry name" value="Glycosyltr_51/Transpeptidase"/>
</dbReference>
<dbReference type="GO" id="GO:0004180">
    <property type="term" value="F:carboxypeptidase activity"/>
    <property type="evidence" value="ECO:0007669"/>
    <property type="project" value="UniProtKB-KW"/>
</dbReference>